<evidence type="ECO:0000256" key="1">
    <source>
        <dbReference type="ARBA" id="ARBA00001947"/>
    </source>
</evidence>
<dbReference type="PANTHER" id="PTHR11733:SF241">
    <property type="entry name" value="GH26575P-RELATED"/>
    <property type="match status" value="1"/>
</dbReference>
<protein>
    <recommendedName>
        <fullName evidence="13">Neprilysin-2-like</fullName>
    </recommendedName>
</protein>
<organism evidence="11 12">
    <name type="scientific">Drosophila rhopaloa</name>
    <name type="common">Fruit fly</name>
    <dbReference type="NCBI Taxonomy" id="1041015"/>
    <lineage>
        <taxon>Eukaryota</taxon>
        <taxon>Metazoa</taxon>
        <taxon>Ecdysozoa</taxon>
        <taxon>Arthropoda</taxon>
        <taxon>Hexapoda</taxon>
        <taxon>Insecta</taxon>
        <taxon>Pterygota</taxon>
        <taxon>Neoptera</taxon>
        <taxon>Endopterygota</taxon>
        <taxon>Diptera</taxon>
        <taxon>Brachycera</taxon>
        <taxon>Muscomorpha</taxon>
        <taxon>Ephydroidea</taxon>
        <taxon>Drosophilidae</taxon>
        <taxon>Drosophila</taxon>
        <taxon>Sophophora</taxon>
    </lineage>
</organism>
<evidence type="ECO:0000259" key="10">
    <source>
        <dbReference type="Pfam" id="PF05649"/>
    </source>
</evidence>
<reference evidence="11" key="2">
    <citation type="submission" date="2025-05" db="UniProtKB">
        <authorList>
            <consortium name="EnsemblMetazoa"/>
        </authorList>
    </citation>
    <scope>IDENTIFICATION</scope>
</reference>
<evidence type="ECO:0000256" key="4">
    <source>
        <dbReference type="ARBA" id="ARBA00022670"/>
    </source>
</evidence>
<keyword evidence="12" id="KW-1185">Reference proteome</keyword>
<dbReference type="RefSeq" id="XP_016981019.2">
    <property type="nucleotide sequence ID" value="XM_017125530.2"/>
</dbReference>
<dbReference type="CDD" id="cd08662">
    <property type="entry name" value="M13"/>
    <property type="match status" value="1"/>
</dbReference>
<evidence type="ECO:0000313" key="12">
    <source>
        <dbReference type="Proteomes" id="UP001652680"/>
    </source>
</evidence>
<dbReference type="InterPro" id="IPR042089">
    <property type="entry name" value="Peptidase_M13_dom_2"/>
</dbReference>
<dbReference type="PANTHER" id="PTHR11733">
    <property type="entry name" value="ZINC METALLOPROTEASE FAMILY M13 NEPRILYSIN-RELATED"/>
    <property type="match status" value="1"/>
</dbReference>
<feature type="domain" description="Peptidase M13 N-terminal" evidence="10">
    <location>
        <begin position="64"/>
        <end position="258"/>
    </location>
</feature>
<dbReference type="InterPro" id="IPR000718">
    <property type="entry name" value="Peptidase_M13"/>
</dbReference>
<feature type="domain" description="Peptidase M13 C-terminal" evidence="9">
    <location>
        <begin position="444"/>
        <end position="489"/>
    </location>
</feature>
<evidence type="ECO:0000256" key="8">
    <source>
        <dbReference type="ARBA" id="ARBA00023049"/>
    </source>
</evidence>
<name>A0ABM5HIT1_DRORH</name>
<keyword evidence="8" id="KW-0482">Metalloprotease</keyword>
<dbReference type="Gene3D" id="3.40.390.10">
    <property type="entry name" value="Collagenase (Catalytic Domain)"/>
    <property type="match status" value="2"/>
</dbReference>
<comment type="cofactor">
    <cofactor evidence="1">
        <name>Zn(2+)</name>
        <dbReference type="ChEBI" id="CHEBI:29105"/>
    </cofactor>
</comment>
<accession>A0ABM5HIT1</accession>
<feature type="domain" description="Peptidase M13 C-terminal" evidence="9">
    <location>
        <begin position="493"/>
        <end position="617"/>
    </location>
</feature>
<keyword evidence="7" id="KW-0862">Zinc</keyword>
<dbReference type="PROSITE" id="PS51885">
    <property type="entry name" value="NEPRILYSIN"/>
    <property type="match status" value="1"/>
</dbReference>
<evidence type="ECO:0008006" key="13">
    <source>
        <dbReference type="Google" id="ProtNLM"/>
    </source>
</evidence>
<evidence type="ECO:0000256" key="2">
    <source>
        <dbReference type="ARBA" id="ARBA00004401"/>
    </source>
</evidence>
<dbReference type="InterPro" id="IPR024079">
    <property type="entry name" value="MetalloPept_cat_dom_sf"/>
</dbReference>
<comment type="subcellular location">
    <subcellularLocation>
        <location evidence="2">Cell membrane</location>
        <topology evidence="2">Single-pass type II membrane protein</topology>
    </subcellularLocation>
</comment>
<dbReference type="Gene3D" id="1.10.1380.10">
    <property type="entry name" value="Neutral endopeptidase , domain2"/>
    <property type="match status" value="2"/>
</dbReference>
<reference evidence="12" key="1">
    <citation type="journal article" date="2021" name="Elife">
        <title>Highly contiguous assemblies of 101 drosophilid genomes.</title>
        <authorList>
            <person name="Kim B.Y."/>
            <person name="Wang J.R."/>
            <person name="Miller D.E."/>
            <person name="Barmina O."/>
            <person name="Delaney E."/>
            <person name="Thompson A."/>
            <person name="Comeault A.A."/>
            <person name="Peede D."/>
            <person name="D'Agostino E.R."/>
            <person name="Pelaez J."/>
            <person name="Aguilar J.M."/>
            <person name="Haji D."/>
            <person name="Matsunaga T."/>
            <person name="Armstrong E.E."/>
            <person name="Zych M."/>
            <person name="Ogawa Y."/>
            <person name="Stamenkovic-Radak M."/>
            <person name="Jelic M."/>
            <person name="Veselinovic M.S."/>
            <person name="Tanaskovic M."/>
            <person name="Eric P."/>
            <person name="Gao J.J."/>
            <person name="Katoh T.K."/>
            <person name="Toda M.J."/>
            <person name="Watabe H."/>
            <person name="Watada M."/>
            <person name="Davis J.S."/>
            <person name="Moyle L.C."/>
            <person name="Manoli G."/>
            <person name="Bertolini E."/>
            <person name="Kostal V."/>
            <person name="Hawley R.S."/>
            <person name="Takahashi A."/>
            <person name="Jones C.D."/>
            <person name="Price D.K."/>
            <person name="Whiteman N."/>
            <person name="Kopp A."/>
            <person name="Matute D.R."/>
            <person name="Petrov D.A."/>
        </authorList>
    </citation>
    <scope>NUCLEOTIDE SEQUENCE [LARGE SCALE GENOMIC DNA]</scope>
</reference>
<keyword evidence="5" id="KW-0479">Metal-binding</keyword>
<dbReference type="SUPFAM" id="SSF55486">
    <property type="entry name" value="Metalloproteases ('zincins'), catalytic domain"/>
    <property type="match status" value="1"/>
</dbReference>
<evidence type="ECO:0000256" key="5">
    <source>
        <dbReference type="ARBA" id="ARBA00022723"/>
    </source>
</evidence>
<evidence type="ECO:0000313" key="11">
    <source>
        <dbReference type="EnsemblMetazoa" id="XP_016981019.2"/>
    </source>
</evidence>
<dbReference type="EnsemblMetazoa" id="XM_017125530.2">
    <property type="protein sequence ID" value="XP_016981019.2"/>
    <property type="gene ID" value="LOC108045998"/>
</dbReference>
<sequence>MNKILCSIGLFSAGLCGAVIYFLLIEFSWNGDARTVTQIDKSSMDFRQSHSDFMKSYMNFSVEPCDDFYEYACGNYKFARPDRHSEFRRVSMLDIYYTLADITSQLVGRTDLAEALNVSSELMVAQRFYNACLGAELYPFPAADPAYLRLIRSIGGFPAVDGAAWNASNFDWYNMSVELINYGAKGLVIETLRSRHPFDRILNVPVFGFEEFVDKHNIDNNTSRSYQFNAERMRGYLQSYNLPEAKIAEVIEGVFAFWHEALVRRSKTLIEFKDMISMVCSRHKEAVANYLAMKLLFAFDAKLPATKYQRDYCALTLMESMPFLFDKLYMAEHFTEEKKFEVTEIVGALRKSLRKLLRTQPELLGKESGLLSYVGSVKDDDRTDRLIREIGSLKIDEGSYAETNINLKRLTVNIESFSIRHAEHLPKDSKPQDFLLGMNVGGTYSFAFNSIEIFAGTLHPPVYHRSMPRSLKYGSLGSIVGHELTHSFEITKYYKDHAECFVSQYSKYHIDGVQTQDENMADNGGLRIAFEAFRSQVDPGQDIPSEQMPGLDLLPDQLFFLGFAQYLCSDNKEENYTNSNDPHSFEKFRVLGALSNSEDFFQAFNCPVGSGMRPTSEHCQLW</sequence>
<evidence type="ECO:0000256" key="6">
    <source>
        <dbReference type="ARBA" id="ARBA00022801"/>
    </source>
</evidence>
<comment type="similarity">
    <text evidence="3">Belongs to the peptidase M13 family.</text>
</comment>
<evidence type="ECO:0000256" key="7">
    <source>
        <dbReference type="ARBA" id="ARBA00022833"/>
    </source>
</evidence>
<dbReference type="Pfam" id="PF05649">
    <property type="entry name" value="Peptidase_M13_N"/>
    <property type="match status" value="1"/>
</dbReference>
<dbReference type="Proteomes" id="UP001652680">
    <property type="component" value="Unassembled WGS sequence"/>
</dbReference>
<evidence type="ECO:0000259" key="9">
    <source>
        <dbReference type="Pfam" id="PF01431"/>
    </source>
</evidence>
<dbReference type="PRINTS" id="PR00786">
    <property type="entry name" value="NEPRILYSIN"/>
</dbReference>
<dbReference type="InterPro" id="IPR018497">
    <property type="entry name" value="Peptidase_M13_C"/>
</dbReference>
<keyword evidence="6" id="KW-0378">Hydrolase</keyword>
<proteinExistence type="inferred from homology"/>
<dbReference type="InterPro" id="IPR008753">
    <property type="entry name" value="Peptidase_M13_N"/>
</dbReference>
<keyword evidence="4" id="KW-0645">Protease</keyword>
<evidence type="ECO:0000256" key="3">
    <source>
        <dbReference type="ARBA" id="ARBA00007357"/>
    </source>
</evidence>
<dbReference type="GeneID" id="108045998"/>
<dbReference type="Pfam" id="PF01431">
    <property type="entry name" value="Peptidase_M13"/>
    <property type="match status" value="2"/>
</dbReference>